<dbReference type="EMBL" id="MFLV01000004">
    <property type="protein sequence ID" value="OGG71989.1"/>
    <property type="molecule type" value="Genomic_DNA"/>
</dbReference>
<dbReference type="GO" id="GO:0047444">
    <property type="term" value="F:N-acylneuraminate-9-phosphate synthase activity"/>
    <property type="evidence" value="ECO:0007669"/>
    <property type="project" value="TreeGrafter"/>
</dbReference>
<evidence type="ECO:0000259" key="1">
    <source>
        <dbReference type="Pfam" id="PF03102"/>
    </source>
</evidence>
<evidence type="ECO:0000313" key="2">
    <source>
        <dbReference type="EMBL" id="OGG71989.1"/>
    </source>
</evidence>
<protein>
    <recommendedName>
        <fullName evidence="1">PseI/NeuA/B-like domain-containing protein</fullName>
    </recommendedName>
</protein>
<dbReference type="GO" id="GO:0016051">
    <property type="term" value="P:carbohydrate biosynthetic process"/>
    <property type="evidence" value="ECO:0007669"/>
    <property type="project" value="InterPro"/>
</dbReference>
<dbReference type="Gene3D" id="3.20.20.70">
    <property type="entry name" value="Aldolase class I"/>
    <property type="match status" value="1"/>
</dbReference>
<dbReference type="PANTHER" id="PTHR42966">
    <property type="entry name" value="N-ACETYLNEURAMINATE SYNTHASE"/>
    <property type="match status" value="1"/>
</dbReference>
<reference evidence="2 3" key="1">
    <citation type="journal article" date="2016" name="Nat. Commun.">
        <title>Thousands of microbial genomes shed light on interconnected biogeochemical processes in an aquifer system.</title>
        <authorList>
            <person name="Anantharaman K."/>
            <person name="Brown C.T."/>
            <person name="Hug L.A."/>
            <person name="Sharon I."/>
            <person name="Castelle C.J."/>
            <person name="Probst A.J."/>
            <person name="Thomas B.C."/>
            <person name="Singh A."/>
            <person name="Wilkins M.J."/>
            <person name="Karaoz U."/>
            <person name="Brodie E.L."/>
            <person name="Williams K.H."/>
            <person name="Hubbard S.S."/>
            <person name="Banfield J.F."/>
        </authorList>
    </citation>
    <scope>NUCLEOTIDE SEQUENCE [LARGE SCALE GENOMIC DNA]</scope>
</reference>
<dbReference type="InterPro" id="IPR013785">
    <property type="entry name" value="Aldolase_TIM"/>
</dbReference>
<dbReference type="PANTHER" id="PTHR42966:SF3">
    <property type="entry name" value="BLR5971 PROTEIN"/>
    <property type="match status" value="1"/>
</dbReference>
<dbReference type="InterPro" id="IPR051690">
    <property type="entry name" value="PseI-like"/>
</dbReference>
<comment type="caution">
    <text evidence="2">The sequence shown here is derived from an EMBL/GenBank/DDBJ whole genome shotgun (WGS) entry which is preliminary data.</text>
</comment>
<sequence length="334" mass="37020">MEKPQAVRIGNRHVGPGHPVFVIAEVGINHNGNIGIAKELIDAAVRAGCDAIKFQKRTVPVIYGEQELAAPREVHPQVLKEAIERGVLPADAVERLTESNFENATNGDLKYALELTESEYREIDRYCRERGIMWFASPWDEASVDFLEKFNLPAYKIASPSLTDDALLRYIRSKRRPIILSTGMADLPMIRHAVEVLGTEDLVLLHCTSVYPTQKTEAGDHGLSLLNLRGIEALRQEFGIPVGFSSHDTGIQPSYASAVLGGAAIEKHLTLWRGMWGSDHAASVEPGDLERLIKMVRSLTLVLGDGDIKFYPEEVPTAKKLRRKWGAWKPPTVA</sequence>
<evidence type="ECO:0000313" key="3">
    <source>
        <dbReference type="Proteomes" id="UP000179115"/>
    </source>
</evidence>
<dbReference type="Pfam" id="PF03102">
    <property type="entry name" value="NeuB"/>
    <property type="match status" value="1"/>
</dbReference>
<proteinExistence type="predicted"/>
<feature type="domain" description="PseI/NeuA/B-like" evidence="1">
    <location>
        <begin position="40"/>
        <end position="306"/>
    </location>
</feature>
<gene>
    <name evidence="2" type="ORF">A3A35_01195</name>
</gene>
<organism evidence="2 3">
    <name type="scientific">Candidatus Kaiserbacteria bacterium RIFCSPLOWO2_01_FULL_51_21</name>
    <dbReference type="NCBI Taxonomy" id="1798508"/>
    <lineage>
        <taxon>Bacteria</taxon>
        <taxon>Candidatus Kaiseribacteriota</taxon>
    </lineage>
</organism>
<name>A0A1F6EE98_9BACT</name>
<accession>A0A1F6EE98</accession>
<dbReference type="SUPFAM" id="SSF51569">
    <property type="entry name" value="Aldolase"/>
    <property type="match status" value="1"/>
</dbReference>
<dbReference type="InterPro" id="IPR013132">
    <property type="entry name" value="PseI/NeuA/B-like_N"/>
</dbReference>
<dbReference type="STRING" id="1798508.A3A35_01195"/>
<dbReference type="Proteomes" id="UP000179115">
    <property type="component" value="Unassembled WGS sequence"/>
</dbReference>
<dbReference type="AlphaFoldDB" id="A0A1F6EE98"/>